<evidence type="ECO:0000313" key="2">
    <source>
        <dbReference type="Proteomes" id="UP000002030"/>
    </source>
</evidence>
<protein>
    <submittedName>
        <fullName evidence="1">Uncharacterized protein</fullName>
    </submittedName>
</protein>
<keyword evidence="2" id="KW-1185">Reference proteome</keyword>
<dbReference type="KEGG" id="tai:Taci_1701"/>
<organism evidence="1 2">
    <name type="scientific">Thermanaerovibrio acidaminovorans (strain ATCC 49978 / DSM 6589 / Su883)</name>
    <name type="common">Selenomonas acidaminovorans</name>
    <dbReference type="NCBI Taxonomy" id="525903"/>
    <lineage>
        <taxon>Bacteria</taxon>
        <taxon>Thermotogati</taxon>
        <taxon>Synergistota</taxon>
        <taxon>Synergistia</taxon>
        <taxon>Synergistales</taxon>
        <taxon>Synergistaceae</taxon>
        <taxon>Thermanaerovibrio</taxon>
    </lineage>
</organism>
<accession>D1B7C4</accession>
<dbReference type="EMBL" id="CP001818">
    <property type="protein sequence ID" value="ACZ19915.1"/>
    <property type="molecule type" value="Genomic_DNA"/>
</dbReference>
<dbReference type="HOGENOM" id="CLU_570670_0_0_0"/>
<name>D1B7C4_THEAS</name>
<sequence length="479" mass="55738">MVEKGPLRYVLDRYKGVQGVVAPASELTSISSEMERLRGSEDVEDRKAYRTLWLKASGLYLDLVWGLVEAKIDASKEPPEALAFSTEERLIVDFGHLGDGITEHNPHFERELEAEAQLDIYQYMRLTDYLAETYALLFGKPYQGPRGSCGMEEKIQRFAEELSNLERRRRMAVSTVLSRCSSLSDEEVQGILTDLEENLMIHTEFQLRTRRIREAQGSEMERYMEQNKRYEIAERDLMRCLGQANRDVHEFGDGEMSKVLALHDRTKFLANLQVHLRNEEQRWRTRVELFQRKFKGKGTPALKGELRDGLNRKKEFMTLASRIARMDTSPLNTEPSQPPIGLRMAGEIMMELTPLDPDLLRVPRVRMYGIPRVMLTPGRGLGVYDWTDNSLIIPQFSPYGGHHKSFCYALAAFRWDNDEDRTLKDSYGLIKENRDKGIRALQESFSQDYFIWMTKERKGYRVLPKETSKWFRVHFKKPE</sequence>
<gene>
    <name evidence="1" type="ordered locus">Taci_1701</name>
</gene>
<proteinExistence type="predicted"/>
<dbReference type="STRING" id="525903.Taci_1701"/>
<dbReference type="AlphaFoldDB" id="D1B7C4"/>
<evidence type="ECO:0000313" key="1">
    <source>
        <dbReference type="EMBL" id="ACZ19915.1"/>
    </source>
</evidence>
<dbReference type="eggNOG" id="ENOG502Z817">
    <property type="taxonomic scope" value="Bacteria"/>
</dbReference>
<dbReference type="EnsemblBacteria" id="ACZ19915">
    <property type="protein sequence ID" value="ACZ19915"/>
    <property type="gene ID" value="Taci_1701"/>
</dbReference>
<reference evidence="1 2" key="1">
    <citation type="journal article" date="2009" name="Stand. Genomic Sci.">
        <title>Complete genome sequence of Thermanaerovibrio acidaminovorans type strain (Su883).</title>
        <authorList>
            <person name="Chovatia M."/>
            <person name="Sikorski J."/>
            <person name="Schroder M."/>
            <person name="Lapidus A."/>
            <person name="Nolan M."/>
            <person name="Tice H."/>
            <person name="Glavina Del Rio T."/>
            <person name="Copeland A."/>
            <person name="Cheng J.F."/>
            <person name="Lucas S."/>
            <person name="Chen F."/>
            <person name="Bruce D."/>
            <person name="Goodwin L."/>
            <person name="Pitluck S."/>
            <person name="Ivanova N."/>
            <person name="Mavromatis K."/>
            <person name="Ovchinnikova G."/>
            <person name="Pati A."/>
            <person name="Chen A."/>
            <person name="Palaniappan K."/>
            <person name="Land M."/>
            <person name="Hauser L."/>
            <person name="Chang Y.J."/>
            <person name="Jeffries C.D."/>
            <person name="Chain P."/>
            <person name="Saunders E."/>
            <person name="Detter J.C."/>
            <person name="Brettin T."/>
            <person name="Rohde M."/>
            <person name="Goker M."/>
            <person name="Spring S."/>
            <person name="Bristow J."/>
            <person name="Markowitz V."/>
            <person name="Hugenholtz P."/>
            <person name="Kyrpides N.C."/>
            <person name="Klenk H.P."/>
            <person name="Eisen J.A."/>
        </authorList>
    </citation>
    <scope>NUCLEOTIDE SEQUENCE [LARGE SCALE GENOMIC DNA]</scope>
    <source>
        <strain evidence="2">ATCC 49978 / DSM 6589 / Su883</strain>
    </source>
</reference>
<dbReference type="Proteomes" id="UP000002030">
    <property type="component" value="Chromosome"/>
</dbReference>
<dbReference type="OrthoDB" id="3627at2"/>